<dbReference type="Proteomes" id="UP001497744">
    <property type="component" value="Unassembled WGS sequence"/>
</dbReference>
<dbReference type="Pfam" id="PF12785">
    <property type="entry name" value="VESA1_N"/>
    <property type="match status" value="1"/>
</dbReference>
<dbReference type="InterPro" id="IPR024751">
    <property type="entry name" value="VESA1"/>
</dbReference>
<comment type="caution">
    <text evidence="1">The sequence shown here is derived from an EMBL/GenBank/DDBJ whole genome shotgun (WGS) entry which is preliminary data.</text>
</comment>
<organism evidence="1 2">
    <name type="scientific">Babesia caballi</name>
    <dbReference type="NCBI Taxonomy" id="5871"/>
    <lineage>
        <taxon>Eukaryota</taxon>
        <taxon>Sar</taxon>
        <taxon>Alveolata</taxon>
        <taxon>Apicomplexa</taxon>
        <taxon>Aconoidasida</taxon>
        <taxon>Piroplasmida</taxon>
        <taxon>Babesiidae</taxon>
        <taxon>Babesia</taxon>
    </lineage>
</organism>
<evidence type="ECO:0000313" key="1">
    <source>
        <dbReference type="EMBL" id="GIX61356.1"/>
    </source>
</evidence>
<proteinExistence type="predicted"/>
<dbReference type="AlphaFoldDB" id="A0AAV4LNE9"/>
<accession>A0AAV4LNE9</accession>
<dbReference type="EMBL" id="BPLF01000001">
    <property type="protein sequence ID" value="GIX61356.1"/>
    <property type="molecule type" value="Genomic_DNA"/>
</dbReference>
<protein>
    <submittedName>
        <fullName evidence="1">Uncharacterized protein</fullName>
    </submittedName>
</protein>
<gene>
    <name evidence="1" type="ORF">BcabD6B2_07910</name>
</gene>
<sequence>MDRNGFSGTQLNPKMDGNKIATAALQDLSEFSTAYSAAGDYPSLDAFRYQLEQKASTDPSKSPLSALYILATSLFGRPSNLKEAIDWILRVTGKDGGGGQNGTQTLTKEVNKLLKKVKGVDSGLGLDIDKVKDALANGELLTKLAEGLQQFIGYDGGTIKYATNGIGMSNDPLERIKDGILVFVYAMVQSLKTYVTNGEADTAMKTIRNGKVDFNKTVEKELKLTPKSGSDFPKVLDVLKKVTDLQGNDISTLAGAFKTYLGNVFDKVAEDNYVQQAQISMSNEVKQLVTDLKSHFENVVDALKTANANQPINFGQRELKQHIDKIYNGSDGTFKKLYDAVNPKKPQIRDAKAKDLVYAVYISTSSSLSQLQKGYKSYYQAATWSGDTESQKKCGKIFMACLPLIFTNLGYLFWNCRSQGPWNGLKLDGSVKPSNGIKQTDLKNFMDLMAFSAHWLSGGKNGENIATSALGGFTEFSTAANGSSPTYAQFLKNLKEATEYLKDSNTNPLSALFYCSTVYFQGCHIKNASQITRPPSSIREMLYWLSGLQFAPGYSDFEKHVSSVVKTDFQVAISGSSNRNDKLTADQVTEYLLTTCLYSPTIFCNIQEPGISNHTDEPWLHSLYSNSEFNFTYPSSGTALLYTISNYVYALQFQFQFLYKQCEFDYENGCGWWLCKFGSNVFPKDDTTVPSSFCGSVDAASGKHSGNTCGLPSGTPSPLQAFLTDNLKGFRRDTSDPYSHLAECTVGSMCHVPMGFKVNDLRGLATGGHLMMALKFFCGKSNTPLPKLCHTLSCVTKRTPRTLSDVFGLTFHLTGQMFHKARSKDSEIMGDLNSALTNLISKIPDTIKHLFFDVTSDLKKMGSRFFDLSLHCHKVETGGTKQRTGTDYCNHHTRGNDKAADLASLSGCTSGNTCGKYFEPLTVSSGATFANDFASTYLTWALYLTDDIYESLQGFLDRFNSLKCTGCKNTPPCTSHTPGQHVYQCQCPSIVQCADALTAFYEYGFHFQDAFWLKGRNYTGGKWHHNSNKRTCANFHSQL</sequence>
<name>A0AAV4LNE9_BABCB</name>
<dbReference type="RefSeq" id="XP_067713427.1">
    <property type="nucleotide sequence ID" value="XM_067857326.1"/>
</dbReference>
<evidence type="ECO:0000313" key="2">
    <source>
        <dbReference type="Proteomes" id="UP001497744"/>
    </source>
</evidence>
<reference evidence="1 2" key="1">
    <citation type="submission" date="2021-06" db="EMBL/GenBank/DDBJ databases">
        <title>Genome sequence of Babesia caballi.</title>
        <authorList>
            <person name="Yamagishi J."/>
            <person name="Kidaka T."/>
            <person name="Ochi A."/>
        </authorList>
    </citation>
    <scope>NUCLEOTIDE SEQUENCE [LARGE SCALE GENOMIC DNA]</scope>
    <source>
        <strain evidence="1">USDA-D6B2</strain>
    </source>
</reference>
<dbReference type="GeneID" id="94192839"/>
<keyword evidence="2" id="KW-1185">Reference proteome</keyword>